<evidence type="ECO:0000313" key="5">
    <source>
        <dbReference type="Proteomes" id="UP000224006"/>
    </source>
</evidence>
<organism evidence="4 5">
    <name type="scientific">Besnoitia besnoiti</name>
    <name type="common">Apicomplexan protozoan</name>
    <dbReference type="NCBI Taxonomy" id="94643"/>
    <lineage>
        <taxon>Eukaryota</taxon>
        <taxon>Sar</taxon>
        <taxon>Alveolata</taxon>
        <taxon>Apicomplexa</taxon>
        <taxon>Conoidasida</taxon>
        <taxon>Coccidia</taxon>
        <taxon>Eucoccidiorida</taxon>
        <taxon>Eimeriorina</taxon>
        <taxon>Sarcocystidae</taxon>
        <taxon>Besnoitia</taxon>
    </lineage>
</organism>
<evidence type="ECO:0000259" key="3">
    <source>
        <dbReference type="Pfam" id="PF04092"/>
    </source>
</evidence>
<protein>
    <recommendedName>
        <fullName evidence="3">SRS domain-containing protein</fullName>
    </recommendedName>
</protein>
<dbReference type="Gene3D" id="2.60.40.1320">
    <property type="entry name" value="SRS domain"/>
    <property type="match status" value="2"/>
</dbReference>
<dbReference type="GO" id="GO:0016020">
    <property type="term" value="C:membrane"/>
    <property type="evidence" value="ECO:0007669"/>
    <property type="project" value="InterPro"/>
</dbReference>
<gene>
    <name evidence="4" type="ORF">BESB_038350</name>
</gene>
<dbReference type="GeneID" id="40308816"/>
<dbReference type="EMBL" id="NWUJ01000002">
    <property type="protein sequence ID" value="PFH37377.1"/>
    <property type="molecule type" value="Genomic_DNA"/>
</dbReference>
<evidence type="ECO:0000256" key="1">
    <source>
        <dbReference type="SAM" id="MobiDB-lite"/>
    </source>
</evidence>
<dbReference type="Pfam" id="PF04092">
    <property type="entry name" value="SAG"/>
    <property type="match status" value="2"/>
</dbReference>
<feature type="domain" description="SRS" evidence="3">
    <location>
        <begin position="43"/>
        <end position="156"/>
    </location>
</feature>
<dbReference type="Proteomes" id="UP000224006">
    <property type="component" value="Chromosome II"/>
</dbReference>
<evidence type="ECO:0000313" key="4">
    <source>
        <dbReference type="EMBL" id="PFH37377.1"/>
    </source>
</evidence>
<dbReference type="VEuPathDB" id="ToxoDB:BESB_038350"/>
<feature type="region of interest" description="Disordered" evidence="1">
    <location>
        <begin position="158"/>
        <end position="185"/>
    </location>
</feature>
<feature type="signal peptide" evidence="2">
    <location>
        <begin position="1"/>
        <end position="27"/>
    </location>
</feature>
<reference evidence="4 5" key="1">
    <citation type="submission" date="2017-09" db="EMBL/GenBank/DDBJ databases">
        <title>Genome sequencing of Besnoitia besnoiti strain Bb-Ger1.</title>
        <authorList>
            <person name="Schares G."/>
            <person name="Venepally P."/>
            <person name="Lorenzi H.A."/>
        </authorList>
    </citation>
    <scope>NUCLEOTIDE SEQUENCE [LARGE SCALE GENOMIC DNA]</scope>
    <source>
        <strain evidence="4 5">Bb-Ger1</strain>
    </source>
</reference>
<sequence length="332" mass="35605">MKAGQLRAVAWVEVVLCLLAGRSMCFAQEPVKVVDGETCKGGSLAWSLGQEDETLVFECRDPVALLDPSDPRYVFGEKTPSESVLLDERIRKATLTLNKPANNAYTLTVPEKPKTDIKVVYICRKNNVAGVGGVSPASSLDSFPKDLDKCTITITVVGKPDNTEDNKHPLPPALEDQKDDPALSDKTYSCSDVHDTNITVSAPNTNLKLQCPSSLIFEPTKAAEVFDDEDGECKTAKALSVLVPEAERRDESGVLTLKIPRLPAGSKNTALCYRCRTASAGSQRETEQGCAFRISVVSAESSASIASGLTSSGAIFIYIVGAALGDVKHFLH</sequence>
<dbReference type="AlphaFoldDB" id="A0A2A9MNE5"/>
<accession>A0A2A9MNE5</accession>
<feature type="chain" id="PRO_5012518507" description="SRS domain-containing protein" evidence="2">
    <location>
        <begin position="28"/>
        <end position="332"/>
    </location>
</feature>
<dbReference type="InterPro" id="IPR007226">
    <property type="entry name" value="SRS_dom"/>
</dbReference>
<name>A0A2A9MNE5_BESBE</name>
<comment type="caution">
    <text evidence="4">The sequence shown here is derived from an EMBL/GenBank/DDBJ whole genome shotgun (WGS) entry which is preliminary data.</text>
</comment>
<dbReference type="InterPro" id="IPR036755">
    <property type="entry name" value="SRS_dom_sf"/>
</dbReference>
<proteinExistence type="predicted"/>
<feature type="domain" description="SRS" evidence="3">
    <location>
        <begin position="194"/>
        <end position="294"/>
    </location>
</feature>
<keyword evidence="2" id="KW-0732">Signal</keyword>
<dbReference type="RefSeq" id="XP_029221386.1">
    <property type="nucleotide sequence ID" value="XM_029362421.1"/>
</dbReference>
<keyword evidence="5" id="KW-1185">Reference proteome</keyword>
<dbReference type="KEGG" id="bbes:BESB_038350"/>
<evidence type="ECO:0000256" key="2">
    <source>
        <dbReference type="SAM" id="SignalP"/>
    </source>
</evidence>